<feature type="transmembrane region" description="Helical" evidence="12">
    <location>
        <begin position="534"/>
        <end position="561"/>
    </location>
</feature>
<feature type="transmembrane region" description="Helical" evidence="12">
    <location>
        <begin position="703"/>
        <end position="723"/>
    </location>
</feature>
<keyword evidence="6" id="KW-0997">Cell inner membrane</keyword>
<dbReference type="CDD" id="cd04191">
    <property type="entry name" value="Glucan_BSP_MdoH"/>
    <property type="match status" value="1"/>
</dbReference>
<evidence type="ECO:0000259" key="13">
    <source>
        <dbReference type="Pfam" id="PF13632"/>
    </source>
</evidence>
<proteinExistence type="inferred from homology"/>
<evidence type="ECO:0000256" key="2">
    <source>
        <dbReference type="ARBA" id="ARBA00005001"/>
    </source>
</evidence>
<reference evidence="14 15" key="1">
    <citation type="submission" date="2016-10" db="EMBL/GenBank/DDBJ databases">
        <title>Complete genome sequences of three Cupriavidus strains isolated from various Malaysian environments.</title>
        <authorList>
            <person name="Abdullah A.A.-A."/>
            <person name="Shafie N.A.H."/>
            <person name="Lau N.S."/>
        </authorList>
    </citation>
    <scope>NUCLEOTIDE SEQUENCE [LARGE SCALE GENOMIC DNA]</scope>
    <source>
        <strain evidence="14 15">USMAA1020</strain>
    </source>
</reference>
<evidence type="ECO:0000313" key="14">
    <source>
        <dbReference type="EMBL" id="AOZ09232.1"/>
    </source>
</evidence>
<comment type="function">
    <text evidence="12">Involved in the biosynthesis of osmoregulated periplasmic glucans (OPGs).</text>
</comment>
<feature type="transmembrane region" description="Helical" evidence="12">
    <location>
        <begin position="622"/>
        <end position="639"/>
    </location>
</feature>
<feature type="domain" description="Glycosyltransferase 2-like" evidence="13">
    <location>
        <begin position="365"/>
        <end position="560"/>
    </location>
</feature>
<gene>
    <name evidence="12" type="primary">opgH</name>
    <name evidence="14" type="ORF">BKK80_25840</name>
</gene>
<evidence type="ECO:0000256" key="10">
    <source>
        <dbReference type="ARBA" id="ARBA00022989"/>
    </source>
</evidence>
<dbReference type="NCBIfam" id="NF003958">
    <property type="entry name" value="PRK05454.2-1"/>
    <property type="match status" value="1"/>
</dbReference>
<dbReference type="InterPro" id="IPR050321">
    <property type="entry name" value="Glycosyltr_2/OpgH_subfam"/>
</dbReference>
<dbReference type="InterPro" id="IPR023725">
    <property type="entry name" value="Glucans_biosynth_gluTrFase_H"/>
</dbReference>
<dbReference type="Proteomes" id="UP000177515">
    <property type="component" value="Chromosome 2"/>
</dbReference>
<dbReference type="PANTHER" id="PTHR43867">
    <property type="entry name" value="CELLULOSE SYNTHASE CATALYTIC SUBUNIT A [UDP-FORMING]"/>
    <property type="match status" value="1"/>
</dbReference>
<protein>
    <recommendedName>
        <fullName evidence="4 12">Glucans biosynthesis glucosyltransferase H</fullName>
        <ecNumber evidence="12">2.4.1.-</ecNumber>
    </recommendedName>
</protein>
<dbReference type="EMBL" id="CP017755">
    <property type="protein sequence ID" value="AOZ09232.1"/>
    <property type="molecule type" value="Genomic_DNA"/>
</dbReference>
<name>A0ABM6FC50_9BURK</name>
<dbReference type="EC" id="2.4.1.-" evidence="12"/>
<dbReference type="NCBIfam" id="NF003955">
    <property type="entry name" value="PRK05454.1-1"/>
    <property type="match status" value="1"/>
</dbReference>
<sequence>MELHLTPRLKRGQAACERYVECLPASPEQRRALLDDATRAGGGDAQATMHALQARLARADAGTAAAAPAGASAPDEAEHDDGYGSVGQRFTMAYGEAGDAAGTAAGPVLQRRADGTVRVDTGPRPQRGAMVPKPWPPHVLGHWLRNLARRLSGRPPVPAVWDTLHDGPDALGTWHPAGSHRRWVLLALVLAQTGLATYFMAHVLPYQGRDLLEVAILTLFTVLFAWVSAGFWTAMMGFLVLAKGGDRHLISRSAAADGPIPAQARTAVIMPICNEDVTRVFAGLRATYESVLRSGQIDAFDFFVLSDSGNPDLRVAETDAWMEICRAVGGFGRIFYRWRRHRVKRKTGNVADFCRRWGSQYRYMIVLDADSVMSGDCLATLVRLMEANPGAGIIQTAPQAVGRETMYARVQQFATRVYGPLFTAGLHYWQLGESHYWGHNAIIRVKPFMEHCALAPLPGKGPLAGEILSHDFVEAALMRRAGWGVWIAYDLAGSYEELPPNLLDELKRDRRWCQGNLMNFRLWLKQGFHMVHRAVFLTGTLAYASAPLWLLFLLLSTALLAKHELVPPEYFTQPYQLFPTWPEWHPEKALALFSATATLLFLPKLASVLLLMRQARQYGGRLALLGSALVEMVLSALLAPVRMLFHAKFVLAAYVGWGISWKSPPREDAQTGWGEALRRHGGHTLVGLAWGALVYWLNPSFIWWLLPIVGSLALSVPLSVFLSRVSLGRALRRANLFVIPEEVSVPREMQDTQRFVESAHASPDFIDAVVDPVTNALLCATGSARRVQPEAARLRNEALLQHALTSGPAALTPAQKLQLLGNPLALARLHALVWGSSLAHEDWKRTRAVLRRVADNVVPLRQRAAA</sequence>
<evidence type="ECO:0000256" key="1">
    <source>
        <dbReference type="ARBA" id="ARBA00004429"/>
    </source>
</evidence>
<evidence type="ECO:0000256" key="4">
    <source>
        <dbReference type="ARBA" id="ARBA00020585"/>
    </source>
</evidence>
<keyword evidence="7 12" id="KW-0328">Glycosyltransferase</keyword>
<feature type="transmembrane region" description="Helical" evidence="12">
    <location>
        <begin position="216"/>
        <end position="242"/>
    </location>
</feature>
<evidence type="ECO:0000256" key="3">
    <source>
        <dbReference type="ARBA" id="ARBA00009337"/>
    </source>
</evidence>
<feature type="transmembrane region" description="Helical" evidence="12">
    <location>
        <begin position="589"/>
        <end position="610"/>
    </location>
</feature>
<dbReference type="PANTHER" id="PTHR43867:SF5">
    <property type="entry name" value="GLUCANS BIOSYNTHESIS GLUCOSYLTRANSFERASE H"/>
    <property type="match status" value="1"/>
</dbReference>
<evidence type="ECO:0000256" key="11">
    <source>
        <dbReference type="ARBA" id="ARBA00023136"/>
    </source>
</evidence>
<accession>A0ABM6FC50</accession>
<dbReference type="InterPro" id="IPR029044">
    <property type="entry name" value="Nucleotide-diphossugar_trans"/>
</dbReference>
<dbReference type="RefSeq" id="WP_071071851.1">
    <property type="nucleotide sequence ID" value="NZ_CP017755.1"/>
</dbReference>
<evidence type="ECO:0000256" key="7">
    <source>
        <dbReference type="ARBA" id="ARBA00022676"/>
    </source>
</evidence>
<evidence type="ECO:0000256" key="9">
    <source>
        <dbReference type="ARBA" id="ARBA00022692"/>
    </source>
</evidence>
<keyword evidence="8 12" id="KW-0808">Transferase</keyword>
<dbReference type="HAMAP" id="MF_01072">
    <property type="entry name" value="MdoH_OpgH"/>
    <property type="match status" value="1"/>
</dbReference>
<keyword evidence="15" id="KW-1185">Reference proteome</keyword>
<comment type="similarity">
    <text evidence="3 12">Belongs to the glycosyltransferase 2 family. OpgH subfamily.</text>
</comment>
<evidence type="ECO:0000256" key="8">
    <source>
        <dbReference type="ARBA" id="ARBA00022679"/>
    </source>
</evidence>
<evidence type="ECO:0000256" key="6">
    <source>
        <dbReference type="ARBA" id="ARBA00022519"/>
    </source>
</evidence>
<keyword evidence="10 12" id="KW-1133">Transmembrane helix</keyword>
<dbReference type="NCBIfam" id="NF003962">
    <property type="entry name" value="PRK05454.2-5"/>
    <property type="match status" value="1"/>
</dbReference>
<comment type="pathway">
    <text evidence="2 12">Glycan metabolism; osmoregulated periplasmic glucan (OPG) biosynthesis.</text>
</comment>
<dbReference type="InterPro" id="IPR001173">
    <property type="entry name" value="Glyco_trans_2-like"/>
</dbReference>
<dbReference type="Pfam" id="PF13632">
    <property type="entry name" value="Glyco_trans_2_3"/>
    <property type="match status" value="1"/>
</dbReference>
<evidence type="ECO:0000313" key="15">
    <source>
        <dbReference type="Proteomes" id="UP000177515"/>
    </source>
</evidence>
<evidence type="ECO:0000256" key="5">
    <source>
        <dbReference type="ARBA" id="ARBA00022475"/>
    </source>
</evidence>
<dbReference type="SUPFAM" id="SSF53448">
    <property type="entry name" value="Nucleotide-diphospho-sugar transferases"/>
    <property type="match status" value="1"/>
</dbReference>
<organism evidence="14 15">
    <name type="scientific">Cupriavidus malaysiensis</name>
    <dbReference type="NCBI Taxonomy" id="367825"/>
    <lineage>
        <taxon>Bacteria</taxon>
        <taxon>Pseudomonadati</taxon>
        <taxon>Pseudomonadota</taxon>
        <taxon>Betaproteobacteria</taxon>
        <taxon>Burkholderiales</taxon>
        <taxon>Burkholderiaceae</taxon>
        <taxon>Cupriavidus</taxon>
    </lineage>
</organism>
<dbReference type="Gene3D" id="3.90.550.10">
    <property type="entry name" value="Spore Coat Polysaccharide Biosynthesis Protein SpsA, Chain A"/>
    <property type="match status" value="1"/>
</dbReference>
<evidence type="ECO:0000256" key="12">
    <source>
        <dbReference type="HAMAP-Rule" id="MF_01072"/>
    </source>
</evidence>
<keyword evidence="11 12" id="KW-0472">Membrane</keyword>
<keyword evidence="5 12" id="KW-1003">Cell membrane</keyword>
<feature type="transmembrane region" description="Helical" evidence="12">
    <location>
        <begin position="183"/>
        <end position="204"/>
    </location>
</feature>
<comment type="subcellular location">
    <subcellularLocation>
        <location evidence="1">Cell inner membrane</location>
        <topology evidence="1">Multi-pass membrane protein</topology>
    </subcellularLocation>
    <subcellularLocation>
        <location evidence="12">Cell membrane</location>
        <topology evidence="12">Multi-pass membrane protein</topology>
    </subcellularLocation>
</comment>
<keyword evidence="9 12" id="KW-0812">Transmembrane</keyword>